<name>A0AAV3NKS7_LITER</name>
<organism evidence="2 3">
    <name type="scientific">Lithospermum erythrorhizon</name>
    <name type="common">Purple gromwell</name>
    <name type="synonym">Lithospermum officinale var. erythrorhizon</name>
    <dbReference type="NCBI Taxonomy" id="34254"/>
    <lineage>
        <taxon>Eukaryota</taxon>
        <taxon>Viridiplantae</taxon>
        <taxon>Streptophyta</taxon>
        <taxon>Embryophyta</taxon>
        <taxon>Tracheophyta</taxon>
        <taxon>Spermatophyta</taxon>
        <taxon>Magnoliopsida</taxon>
        <taxon>eudicotyledons</taxon>
        <taxon>Gunneridae</taxon>
        <taxon>Pentapetalae</taxon>
        <taxon>asterids</taxon>
        <taxon>lamiids</taxon>
        <taxon>Boraginales</taxon>
        <taxon>Boraginaceae</taxon>
        <taxon>Boraginoideae</taxon>
        <taxon>Lithospermeae</taxon>
        <taxon>Lithospermum</taxon>
    </lineage>
</organism>
<evidence type="ECO:0000313" key="3">
    <source>
        <dbReference type="Proteomes" id="UP001454036"/>
    </source>
</evidence>
<dbReference type="AlphaFoldDB" id="A0AAV3NKS7"/>
<dbReference type="Proteomes" id="UP001454036">
    <property type="component" value="Unassembled WGS sequence"/>
</dbReference>
<reference evidence="2 3" key="1">
    <citation type="submission" date="2024-01" db="EMBL/GenBank/DDBJ databases">
        <title>The complete chloroplast genome sequence of Lithospermum erythrorhizon: insights into the phylogenetic relationship among Boraginaceae species and the maternal lineages of purple gromwells.</title>
        <authorList>
            <person name="Okada T."/>
            <person name="Watanabe K."/>
        </authorList>
    </citation>
    <scope>NUCLEOTIDE SEQUENCE [LARGE SCALE GENOMIC DNA]</scope>
</reference>
<accession>A0AAV3NKS7</accession>
<keyword evidence="1" id="KW-0175">Coiled coil</keyword>
<keyword evidence="3" id="KW-1185">Reference proteome</keyword>
<evidence type="ECO:0000256" key="1">
    <source>
        <dbReference type="SAM" id="Coils"/>
    </source>
</evidence>
<comment type="caution">
    <text evidence="2">The sequence shown here is derived from an EMBL/GenBank/DDBJ whole genome shotgun (WGS) entry which is preliminary data.</text>
</comment>
<evidence type="ECO:0000313" key="2">
    <source>
        <dbReference type="EMBL" id="GAA0139957.1"/>
    </source>
</evidence>
<feature type="coiled-coil region" evidence="1">
    <location>
        <begin position="26"/>
        <end position="53"/>
    </location>
</feature>
<proteinExistence type="predicted"/>
<dbReference type="EMBL" id="BAABME010015206">
    <property type="protein sequence ID" value="GAA0139957.1"/>
    <property type="molecule type" value="Genomic_DNA"/>
</dbReference>
<protein>
    <submittedName>
        <fullName evidence="2">Uncharacterized protein</fullName>
    </submittedName>
</protein>
<gene>
    <name evidence="2" type="ORF">LIER_35167</name>
</gene>
<sequence length="139" mass="15590">MQEKYAASVLRTEAVKTELKGGRAERDSAQLEREALKTKMESLRASRDEALQSNDRLLCQLSHRLAQIMETNMEGVETAKGVGELVLDSEAGCELLLQHFSHGLERTIHAMQAKLEEANHEVHPTHLIFNLSPLLSPLY</sequence>